<evidence type="ECO:0000256" key="3">
    <source>
        <dbReference type="ARBA" id="ARBA00008636"/>
    </source>
</evidence>
<name>A0A1X7HS47_9BACL</name>
<dbReference type="SUPFAM" id="SSF143548">
    <property type="entry name" value="Serine metabolism enzymes domain"/>
    <property type="match status" value="1"/>
</dbReference>
<protein>
    <recommendedName>
        <fullName evidence="11">L-serine deaminase</fullName>
    </recommendedName>
</protein>
<dbReference type="Gene3D" id="3.30.1330.90">
    <property type="entry name" value="D-3-phosphoglycerate dehydrogenase, domain 3"/>
    <property type="match status" value="1"/>
</dbReference>
<dbReference type="Gene3D" id="3.30.70.260">
    <property type="match status" value="1"/>
</dbReference>
<evidence type="ECO:0000313" key="14">
    <source>
        <dbReference type="EMBL" id="SMF91734.1"/>
    </source>
</evidence>
<evidence type="ECO:0000256" key="5">
    <source>
        <dbReference type="ARBA" id="ARBA00022485"/>
    </source>
</evidence>
<dbReference type="AlphaFoldDB" id="A0A1X7HS47"/>
<evidence type="ECO:0000256" key="6">
    <source>
        <dbReference type="ARBA" id="ARBA00022723"/>
    </source>
</evidence>
<reference evidence="14 15" key="1">
    <citation type="submission" date="2017-04" db="EMBL/GenBank/DDBJ databases">
        <authorList>
            <person name="Afonso C.L."/>
            <person name="Miller P.J."/>
            <person name="Scott M.A."/>
            <person name="Spackman E."/>
            <person name="Goraichik I."/>
            <person name="Dimitrov K.M."/>
            <person name="Suarez D.L."/>
            <person name="Swayne D.E."/>
        </authorList>
    </citation>
    <scope>NUCLEOTIDE SEQUENCE [LARGE SCALE GENOMIC DNA]</scope>
    <source>
        <strain evidence="14 15">N3/975</strain>
    </source>
</reference>
<keyword evidence="5 11" id="KW-0004">4Fe-4S</keyword>
<feature type="domain" description="ACT" evidence="13">
    <location>
        <begin position="149"/>
        <end position="221"/>
    </location>
</feature>
<evidence type="ECO:0000256" key="7">
    <source>
        <dbReference type="ARBA" id="ARBA00023004"/>
    </source>
</evidence>
<evidence type="ECO:0000256" key="12">
    <source>
        <dbReference type="RuleBase" id="RU366059"/>
    </source>
</evidence>
<keyword evidence="9 11" id="KW-0456">Lyase</keyword>
<dbReference type="Proteomes" id="UP000192940">
    <property type="component" value="Chromosome I"/>
</dbReference>
<dbReference type="UniPathway" id="UPA00138"/>
<dbReference type="SUPFAM" id="SSF55021">
    <property type="entry name" value="ACT-like"/>
    <property type="match status" value="1"/>
</dbReference>
<dbReference type="STRING" id="1313296.SAMN05661091_5552"/>
<accession>A0A1X7HS47</accession>
<sequence length="228" mass="24454">MRFKDVFSIIGPSMVGPSSSHTAGAVRIGRAARRIFGAFPEQAEIVFYGSFAETYRGHGTDLAVVGGLMDFATDDMRIRNSIDLAEAAGMALTFKTAQNVAFHPNTVMLKLKDKEGREDVVAGASIGGGNVEILGVNGFDVKFTMNYPVLVVFHKDTPGMVAHITRILDGGGVNIGYMDVDRKGRGGEAVTVLETDEAVPHGLMEHIRGLGNVHRVVFADLTSEEVTE</sequence>
<dbReference type="GO" id="GO:0051539">
    <property type="term" value="F:4 iron, 4 sulfur cluster binding"/>
    <property type="evidence" value="ECO:0007669"/>
    <property type="project" value="UniProtKB-UniRule"/>
</dbReference>
<evidence type="ECO:0000256" key="4">
    <source>
        <dbReference type="ARBA" id="ARBA00022432"/>
    </source>
</evidence>
<evidence type="ECO:0000256" key="11">
    <source>
        <dbReference type="PIRNR" id="PIRNR036692"/>
    </source>
</evidence>
<dbReference type="EMBL" id="LT840184">
    <property type="protein sequence ID" value="SMF91734.1"/>
    <property type="molecule type" value="Genomic_DNA"/>
</dbReference>
<dbReference type="InterPro" id="IPR005131">
    <property type="entry name" value="Ser_deHydtase_bsu"/>
</dbReference>
<evidence type="ECO:0000313" key="15">
    <source>
        <dbReference type="Proteomes" id="UP000192940"/>
    </source>
</evidence>
<keyword evidence="4 11" id="KW-0312">Gluconeogenesis</keyword>
<comment type="cofactor">
    <cofactor evidence="1 12">
        <name>[4Fe-4S] cluster</name>
        <dbReference type="ChEBI" id="CHEBI:49883"/>
    </cofactor>
</comment>
<dbReference type="InterPro" id="IPR045865">
    <property type="entry name" value="ACT-like_dom_sf"/>
</dbReference>
<dbReference type="PANTHER" id="PTHR30182:SF12">
    <property type="entry name" value="L-SERINE DEHYDRATASE, BETA CHAIN-RELATED"/>
    <property type="match status" value="1"/>
</dbReference>
<dbReference type="InterPro" id="IPR029009">
    <property type="entry name" value="ASB_dom_sf"/>
</dbReference>
<evidence type="ECO:0000256" key="8">
    <source>
        <dbReference type="ARBA" id="ARBA00023014"/>
    </source>
</evidence>
<dbReference type="PROSITE" id="PS51671">
    <property type="entry name" value="ACT"/>
    <property type="match status" value="1"/>
</dbReference>
<gene>
    <name evidence="14" type="ORF">SAMN05661091_5552</name>
</gene>
<evidence type="ECO:0000256" key="10">
    <source>
        <dbReference type="ARBA" id="ARBA00049406"/>
    </source>
</evidence>
<dbReference type="GO" id="GO:0003941">
    <property type="term" value="F:L-serine ammonia-lyase activity"/>
    <property type="evidence" value="ECO:0007669"/>
    <property type="project" value="UniProtKB-UniRule"/>
</dbReference>
<dbReference type="PIRSF" id="PIRSF036692">
    <property type="entry name" value="SDH_B"/>
    <property type="match status" value="1"/>
</dbReference>
<proteinExistence type="inferred from homology"/>
<dbReference type="PANTHER" id="PTHR30182">
    <property type="entry name" value="L-SERINE DEHYDRATASE"/>
    <property type="match status" value="1"/>
</dbReference>
<evidence type="ECO:0000256" key="2">
    <source>
        <dbReference type="ARBA" id="ARBA00004742"/>
    </source>
</evidence>
<comment type="catalytic activity">
    <reaction evidence="10 11 12">
        <text>L-serine = pyruvate + NH4(+)</text>
        <dbReference type="Rhea" id="RHEA:19169"/>
        <dbReference type="ChEBI" id="CHEBI:15361"/>
        <dbReference type="ChEBI" id="CHEBI:28938"/>
        <dbReference type="ChEBI" id="CHEBI:33384"/>
        <dbReference type="EC" id="4.3.1.17"/>
    </reaction>
</comment>
<dbReference type="InterPro" id="IPR004643">
    <property type="entry name" value="Fe-S_L-Ser_bsu"/>
</dbReference>
<dbReference type="CDD" id="cd04903">
    <property type="entry name" value="ACT_LSD"/>
    <property type="match status" value="1"/>
</dbReference>
<keyword evidence="15" id="KW-1185">Reference proteome</keyword>
<dbReference type="NCBIfam" id="TIGR00719">
    <property type="entry name" value="sda_beta"/>
    <property type="match status" value="1"/>
</dbReference>
<keyword evidence="8 11" id="KW-0411">Iron-sulfur</keyword>
<keyword evidence="6 11" id="KW-0479">Metal-binding</keyword>
<dbReference type="GO" id="GO:0046872">
    <property type="term" value="F:metal ion binding"/>
    <property type="evidence" value="ECO:0007669"/>
    <property type="project" value="UniProtKB-UniRule"/>
</dbReference>
<dbReference type="RefSeq" id="WP_208916144.1">
    <property type="nucleotide sequence ID" value="NZ_LT840184.1"/>
</dbReference>
<evidence type="ECO:0000256" key="1">
    <source>
        <dbReference type="ARBA" id="ARBA00001966"/>
    </source>
</evidence>
<dbReference type="InterPro" id="IPR002912">
    <property type="entry name" value="ACT_dom"/>
</dbReference>
<evidence type="ECO:0000256" key="9">
    <source>
        <dbReference type="ARBA" id="ARBA00023239"/>
    </source>
</evidence>
<comment type="pathway">
    <text evidence="2 11">Carbohydrate biosynthesis; gluconeogenesis.</text>
</comment>
<dbReference type="Pfam" id="PF01842">
    <property type="entry name" value="ACT"/>
    <property type="match status" value="1"/>
</dbReference>
<keyword evidence="7 11" id="KW-0408">Iron</keyword>
<dbReference type="GO" id="GO:0006094">
    <property type="term" value="P:gluconeogenesis"/>
    <property type="evidence" value="ECO:0007669"/>
    <property type="project" value="UniProtKB-UniRule"/>
</dbReference>
<evidence type="ECO:0000259" key="13">
    <source>
        <dbReference type="PROSITE" id="PS51671"/>
    </source>
</evidence>
<organism evidence="14 15">
    <name type="scientific">Paenibacillus uliginis N3/975</name>
    <dbReference type="NCBI Taxonomy" id="1313296"/>
    <lineage>
        <taxon>Bacteria</taxon>
        <taxon>Bacillati</taxon>
        <taxon>Bacillota</taxon>
        <taxon>Bacilli</taxon>
        <taxon>Bacillales</taxon>
        <taxon>Paenibacillaceae</taxon>
        <taxon>Paenibacillus</taxon>
    </lineage>
</organism>
<dbReference type="Pfam" id="PF03315">
    <property type="entry name" value="SDH_beta"/>
    <property type="match status" value="1"/>
</dbReference>
<dbReference type="InterPro" id="IPR051318">
    <property type="entry name" value="Fe-S_L-Ser"/>
</dbReference>
<comment type="similarity">
    <text evidence="3 11 12">Belongs to the iron-sulfur dependent L-serine dehydratase family.</text>
</comment>